<dbReference type="Gene3D" id="3.10.20.30">
    <property type="match status" value="1"/>
</dbReference>
<dbReference type="EMBL" id="NBXE01000017">
    <property type="protein sequence ID" value="RFA28050.1"/>
    <property type="molecule type" value="Genomic_DNA"/>
</dbReference>
<dbReference type="Proteomes" id="UP000257080">
    <property type="component" value="Unassembled WGS sequence"/>
</dbReference>
<dbReference type="SUPFAM" id="SSF54285">
    <property type="entry name" value="MoaD/ThiS"/>
    <property type="match status" value="1"/>
</dbReference>
<dbReference type="Pfam" id="PF02597">
    <property type="entry name" value="ThiS"/>
    <property type="match status" value="1"/>
</dbReference>
<evidence type="ECO:0008006" key="3">
    <source>
        <dbReference type="Google" id="ProtNLM"/>
    </source>
</evidence>
<dbReference type="InterPro" id="IPR012675">
    <property type="entry name" value="Beta-grasp_dom_sf"/>
</dbReference>
<dbReference type="RefSeq" id="WP_116417847.1">
    <property type="nucleotide sequence ID" value="NZ_NBXC01000012.1"/>
</dbReference>
<dbReference type="OrthoDB" id="3255135at2"/>
<reference evidence="1 2" key="1">
    <citation type="submission" date="2017-04" db="EMBL/GenBank/DDBJ databases">
        <title>Comparative genome analysis of Subtercola boreus.</title>
        <authorList>
            <person name="Cho Y.-J."/>
            <person name="Cho A."/>
            <person name="Kim O.-S."/>
            <person name="Lee J.-I."/>
        </authorList>
    </citation>
    <scope>NUCLEOTIDE SEQUENCE [LARGE SCALE GENOMIC DNA]</scope>
    <source>
        <strain evidence="1 2">P28004</strain>
    </source>
</reference>
<protein>
    <recommendedName>
        <fullName evidence="3">Molybdopterin synthase sulfur carrier subunit</fullName>
    </recommendedName>
</protein>
<gene>
    <name evidence="1" type="ORF">B7R25_04860</name>
</gene>
<evidence type="ECO:0000313" key="2">
    <source>
        <dbReference type="Proteomes" id="UP000257080"/>
    </source>
</evidence>
<dbReference type="InterPro" id="IPR003749">
    <property type="entry name" value="ThiS/MoaD-like"/>
</dbReference>
<evidence type="ECO:0000313" key="1">
    <source>
        <dbReference type="EMBL" id="RFA28050.1"/>
    </source>
</evidence>
<name>A0A3E0WDS4_9MICO</name>
<accession>A0A3E0WDS4</accession>
<dbReference type="InterPro" id="IPR016155">
    <property type="entry name" value="Mopterin_synth/thiamin_S_b"/>
</dbReference>
<sequence>MDARSQAVTEGADGRSRVGVRVRYFAAAKAAAGVAEEVCEVGDGSTIDALLGEAGLGGHPVLGRSTFLVNGVATTDRAHLLRDADQLDVLPPFAGG</sequence>
<dbReference type="AlphaFoldDB" id="A0A3E0WDS4"/>
<organism evidence="1 2">
    <name type="scientific">Subtercola boreus</name>
    <dbReference type="NCBI Taxonomy" id="120213"/>
    <lineage>
        <taxon>Bacteria</taxon>
        <taxon>Bacillati</taxon>
        <taxon>Actinomycetota</taxon>
        <taxon>Actinomycetes</taxon>
        <taxon>Micrococcales</taxon>
        <taxon>Microbacteriaceae</taxon>
        <taxon>Subtercola</taxon>
    </lineage>
</organism>
<proteinExistence type="predicted"/>
<comment type="caution">
    <text evidence="1">The sequence shown here is derived from an EMBL/GenBank/DDBJ whole genome shotgun (WGS) entry which is preliminary data.</text>
</comment>